<evidence type="ECO:0000259" key="3">
    <source>
        <dbReference type="Pfam" id="PF14219"/>
    </source>
</evidence>
<keyword evidence="2" id="KW-0472">Membrane</keyword>
<evidence type="ECO:0000313" key="4">
    <source>
        <dbReference type="EMBL" id="OWP62338.1"/>
    </source>
</evidence>
<feature type="domain" description="DUF4328" evidence="3">
    <location>
        <begin position="65"/>
        <end position="201"/>
    </location>
</feature>
<evidence type="ECO:0000313" key="5">
    <source>
        <dbReference type="Proteomes" id="UP000197277"/>
    </source>
</evidence>
<feature type="transmembrane region" description="Helical" evidence="2">
    <location>
        <begin position="142"/>
        <end position="160"/>
    </location>
</feature>
<accession>A0A246FIJ0</accession>
<dbReference type="EMBL" id="NIRR01000027">
    <property type="protein sequence ID" value="OWP62338.1"/>
    <property type="molecule type" value="Genomic_DNA"/>
</dbReference>
<dbReference type="AlphaFoldDB" id="A0A246FIJ0"/>
<dbReference type="InterPro" id="IPR025565">
    <property type="entry name" value="DUF4328"/>
</dbReference>
<dbReference type="Proteomes" id="UP000197277">
    <property type="component" value="Unassembled WGS sequence"/>
</dbReference>
<keyword evidence="2" id="KW-0812">Transmembrane</keyword>
<protein>
    <recommendedName>
        <fullName evidence="3">DUF4328 domain-containing protein</fullName>
    </recommendedName>
</protein>
<evidence type="ECO:0000256" key="1">
    <source>
        <dbReference type="SAM" id="MobiDB-lite"/>
    </source>
</evidence>
<organism evidence="4 5">
    <name type="scientific">Hymenobacter amundsenii</name>
    <dbReference type="NCBI Taxonomy" id="2006685"/>
    <lineage>
        <taxon>Bacteria</taxon>
        <taxon>Pseudomonadati</taxon>
        <taxon>Bacteroidota</taxon>
        <taxon>Cytophagia</taxon>
        <taxon>Cytophagales</taxon>
        <taxon>Hymenobacteraceae</taxon>
        <taxon>Hymenobacter</taxon>
    </lineage>
</organism>
<keyword evidence="5" id="KW-1185">Reference proteome</keyword>
<feature type="transmembrane region" description="Helical" evidence="2">
    <location>
        <begin position="181"/>
        <end position="201"/>
    </location>
</feature>
<name>A0A246FIJ0_9BACT</name>
<reference evidence="4 5" key="1">
    <citation type="submission" date="2017-06" db="EMBL/GenBank/DDBJ databases">
        <title>Hymenobacter amundsenii sp. nov. isolated from regoliths in Antarctica.</title>
        <authorList>
            <person name="Sedlacek I."/>
            <person name="Kralova S."/>
            <person name="Pantucek R."/>
            <person name="Svec P."/>
            <person name="Holochova P."/>
            <person name="Stankova E."/>
            <person name="Vrbovska V."/>
            <person name="Busse H.-J."/>
        </authorList>
    </citation>
    <scope>NUCLEOTIDE SEQUENCE [LARGE SCALE GENOMIC DNA]</scope>
    <source>
        <strain evidence="4 5">CCM 8682</strain>
    </source>
</reference>
<gene>
    <name evidence="4" type="ORF">CDA63_14730</name>
</gene>
<feature type="transmembrane region" description="Helical" evidence="2">
    <location>
        <begin position="20"/>
        <end position="39"/>
    </location>
</feature>
<feature type="transmembrane region" description="Helical" evidence="2">
    <location>
        <begin position="59"/>
        <end position="83"/>
    </location>
</feature>
<dbReference type="Pfam" id="PF14219">
    <property type="entry name" value="DUF4328"/>
    <property type="match status" value="1"/>
</dbReference>
<proteinExistence type="predicted"/>
<comment type="caution">
    <text evidence="4">The sequence shown here is derived from an EMBL/GenBank/DDBJ whole genome shotgun (WGS) entry which is preliminary data.</text>
</comment>
<dbReference type="RefSeq" id="WP_088465223.1">
    <property type="nucleotide sequence ID" value="NZ_NIRR01000027.1"/>
</dbReference>
<sequence length="236" mass="26074">MTAITSPRDNSQRASQSRLLFQLTIALSAVGLVADVLFMDLPADYPLENPSGFGQTLLLAQSGLAFLQIPVRVLTIVFFLQWFRRAYFNLRLLGQRPDHSDSWAVICWFIPILSLFRPYSIMKEIWYGTGATTGAGTDSRTVLRWWWLAYIVHYGLGQMAGKAQMKAETMAQLQSASSLSIISSLADMASAALSILVIGHVHRAEQRLQLRSQIAGLGGPAPEPESLLPTEEESYG</sequence>
<dbReference type="OrthoDB" id="4174975at2"/>
<feature type="region of interest" description="Disordered" evidence="1">
    <location>
        <begin position="215"/>
        <end position="236"/>
    </location>
</feature>
<keyword evidence="2" id="KW-1133">Transmembrane helix</keyword>
<evidence type="ECO:0000256" key="2">
    <source>
        <dbReference type="SAM" id="Phobius"/>
    </source>
</evidence>